<keyword evidence="1" id="KW-0732">Signal</keyword>
<dbReference type="Pfam" id="PF10670">
    <property type="entry name" value="DUF4198"/>
    <property type="match status" value="1"/>
</dbReference>
<dbReference type="Proteomes" id="UP000516148">
    <property type="component" value="Chromosome"/>
</dbReference>
<dbReference type="EMBL" id="CP061038">
    <property type="protein sequence ID" value="QNQ08312.1"/>
    <property type="molecule type" value="Genomic_DNA"/>
</dbReference>
<feature type="chain" id="PRO_5028849983" evidence="1">
    <location>
        <begin position="24"/>
        <end position="281"/>
    </location>
</feature>
<proteinExistence type="predicted"/>
<sequence length="281" mass="30734">MRVKSFRILCLAGLVGTASSVLAHDFWVQPSEYWPRSQAITMTLQVGHGPFRQRTPIALRRIARFQAIAPDGARIDLRAGLHLGDAASDGDFRLSGAGTYMLVLETDDKAQSHLPAIRFNDYLAVEGLTPALRQRQAMGRTTAEGSENYGRRAKALVQIGPPSAASAAILKPVGLTLEIVPERSPYALPRAATLPVRVFYQGRPLAGALVKLTDLARDAAPFEMHRTDATGRARFTLPAQGSWLLNTIWTQPLPPSRETDFETIFSSLSFGFPTSMPPKDR</sequence>
<keyword evidence="3" id="KW-1185">Reference proteome</keyword>
<organism evidence="2 3">
    <name type="scientific">Sphingomonas alpina</name>
    <dbReference type="NCBI Taxonomy" id="653931"/>
    <lineage>
        <taxon>Bacteria</taxon>
        <taxon>Pseudomonadati</taxon>
        <taxon>Pseudomonadota</taxon>
        <taxon>Alphaproteobacteria</taxon>
        <taxon>Sphingomonadales</taxon>
        <taxon>Sphingomonadaceae</taxon>
        <taxon>Sphingomonas</taxon>
    </lineage>
</organism>
<dbReference type="AlphaFoldDB" id="A0A7H0LF59"/>
<evidence type="ECO:0000256" key="1">
    <source>
        <dbReference type="SAM" id="SignalP"/>
    </source>
</evidence>
<dbReference type="InterPro" id="IPR019613">
    <property type="entry name" value="DUF4198"/>
</dbReference>
<accession>A0A7H0LF59</accession>
<name>A0A7H0LF59_9SPHN</name>
<dbReference type="KEGG" id="spap:H3Z74_16350"/>
<protein>
    <submittedName>
        <fullName evidence="2">DUF4198 domain-containing protein</fullName>
    </submittedName>
</protein>
<feature type="signal peptide" evidence="1">
    <location>
        <begin position="1"/>
        <end position="23"/>
    </location>
</feature>
<reference evidence="2 3" key="1">
    <citation type="submission" date="2020-09" db="EMBL/GenBank/DDBJ databases">
        <title>Sphingomonas sp., a new species isolated from pork steak.</title>
        <authorList>
            <person name="Heidler von Heilborn D."/>
        </authorList>
    </citation>
    <scope>NUCLEOTIDE SEQUENCE [LARGE SCALE GENOMIC DNA]</scope>
    <source>
        <strain evidence="3">S8-3T</strain>
    </source>
</reference>
<gene>
    <name evidence="2" type="ORF">H3Z74_16350</name>
</gene>
<evidence type="ECO:0000313" key="3">
    <source>
        <dbReference type="Proteomes" id="UP000516148"/>
    </source>
</evidence>
<evidence type="ECO:0000313" key="2">
    <source>
        <dbReference type="EMBL" id="QNQ08312.1"/>
    </source>
</evidence>